<sequence length="680" mass="76463">MMAIKRPGYGSLGKPCELLSNHSLLGVSVRTVYRYEVTFRGFKGPNNAKEFNSILEDLRKRGEFGSQWPVFDGHKYIYTGMRLPFKMKGIVTSEKVGVGRGKVGNAFLTGPSHQTGRGLQLHEAFRQQMCLREIGLTVETCTAMIPILGPTLVSEFVNEYCNAPDRFASLSEVDRLEVERKLQGVKVKITYSQIVETIAGLSDKPIDDLRLGRQTTVVDFCSSEFQLNLNYRRWPGVRVKKKNAWYPMEVCQFLPFQRYQELDANQMHTLRSISPAERLKATREVITKTDYSTAKRPLELGILVPQDMVAISARILQPPTLYDSTGLQTPTDGSWDMNNREMLIGATIADWICVDFSSLNDNAIKSFCGRLARTCNALGMAFNSDPLYVFSKHPDTVDKTLTELAKYNPTLVLVILPNDHSFHGKVKRLCEVQLGLITQCCRAGRVRLATNYFFDSLAAKINVKVGGQNYKIASMSFGTINDSPFVFEEPTIFFGADVTHYVQKSSLAVVVASMDWPNPSKYRVELAWQTAGVEIISSMEMLIRNQLIAFQKINNCLPKHIIFYRDGVGESQFGVVKSQEVEGIRTACSSLYKEEDIPRLTFLVVQKRHNTRFFAVSPKTKNGNVLPGTVVDTRVCTTAFDFYLFSHLSPMLALTIRNLACLRPEANLWSLLETSPKAFA</sequence>
<dbReference type="InterPro" id="IPR012337">
    <property type="entry name" value="RNaseH-like_sf"/>
</dbReference>
<keyword evidence="2" id="KW-0678">Repressor</keyword>
<dbReference type="InterPro" id="IPR003100">
    <property type="entry name" value="PAZ_dom"/>
</dbReference>
<evidence type="ECO:0000259" key="4">
    <source>
        <dbReference type="PROSITE" id="PS50821"/>
    </source>
</evidence>
<dbReference type="CDD" id="cd02846">
    <property type="entry name" value="PAZ_argonaute_like"/>
    <property type="match status" value="1"/>
</dbReference>
<feature type="domain" description="PAZ" evidence="4">
    <location>
        <begin position="152"/>
        <end position="255"/>
    </location>
</feature>
<dbReference type="Gene3D" id="3.40.50.2300">
    <property type="match status" value="1"/>
</dbReference>
<dbReference type="Pfam" id="PF02170">
    <property type="entry name" value="PAZ"/>
    <property type="match status" value="1"/>
</dbReference>
<dbReference type="EMBL" id="JACTNZ010000010">
    <property type="protein sequence ID" value="KAG5530004.1"/>
    <property type="molecule type" value="Genomic_DNA"/>
</dbReference>
<evidence type="ECO:0000259" key="5">
    <source>
        <dbReference type="PROSITE" id="PS50822"/>
    </source>
</evidence>
<dbReference type="InterPro" id="IPR032473">
    <property type="entry name" value="Argonaute_Mid_dom"/>
</dbReference>
<feature type="domain" description="Piwi" evidence="5">
    <location>
        <begin position="411"/>
        <end position="646"/>
    </location>
</feature>
<dbReference type="Pfam" id="PF16487">
    <property type="entry name" value="ArgoMid"/>
    <property type="match status" value="1"/>
</dbReference>
<dbReference type="PROSITE" id="PS50822">
    <property type="entry name" value="PIWI"/>
    <property type="match status" value="1"/>
</dbReference>
<evidence type="ECO:0000313" key="6">
    <source>
        <dbReference type="EMBL" id="KAG5530004.1"/>
    </source>
</evidence>
<dbReference type="GO" id="GO:0003723">
    <property type="term" value="F:RNA binding"/>
    <property type="evidence" value="ECO:0007669"/>
    <property type="project" value="InterPro"/>
</dbReference>
<dbReference type="SUPFAM" id="SSF101690">
    <property type="entry name" value="PAZ domain"/>
    <property type="match status" value="1"/>
</dbReference>
<reference evidence="6" key="1">
    <citation type="submission" date="2020-08" db="EMBL/GenBank/DDBJ databases">
        <title>Plant Genome Project.</title>
        <authorList>
            <person name="Zhang R.-G."/>
        </authorList>
    </citation>
    <scope>NUCLEOTIDE SEQUENCE</scope>
    <source>
        <strain evidence="6">WSP0</strain>
        <tissue evidence="6">Leaf</tissue>
    </source>
</reference>
<name>A0AAV6IRA7_9ERIC</name>
<proteinExistence type="inferred from homology"/>
<dbReference type="PROSITE" id="PS50821">
    <property type="entry name" value="PAZ"/>
    <property type="match status" value="1"/>
</dbReference>
<dbReference type="InterPro" id="IPR036085">
    <property type="entry name" value="PAZ_dom_sf"/>
</dbReference>
<evidence type="ECO:0000256" key="1">
    <source>
        <dbReference type="ARBA" id="ARBA00008201"/>
    </source>
</evidence>
<dbReference type="Pfam" id="PF02171">
    <property type="entry name" value="Piwi"/>
    <property type="match status" value="1"/>
</dbReference>
<evidence type="ECO:0000313" key="7">
    <source>
        <dbReference type="Proteomes" id="UP000823749"/>
    </source>
</evidence>
<gene>
    <name evidence="6" type="ORF">RHGRI_030390</name>
</gene>
<organism evidence="6 7">
    <name type="scientific">Rhododendron griersonianum</name>
    <dbReference type="NCBI Taxonomy" id="479676"/>
    <lineage>
        <taxon>Eukaryota</taxon>
        <taxon>Viridiplantae</taxon>
        <taxon>Streptophyta</taxon>
        <taxon>Embryophyta</taxon>
        <taxon>Tracheophyta</taxon>
        <taxon>Spermatophyta</taxon>
        <taxon>Magnoliopsida</taxon>
        <taxon>eudicotyledons</taxon>
        <taxon>Gunneridae</taxon>
        <taxon>Pentapetalae</taxon>
        <taxon>asterids</taxon>
        <taxon>Ericales</taxon>
        <taxon>Ericaceae</taxon>
        <taxon>Ericoideae</taxon>
        <taxon>Rhodoreae</taxon>
        <taxon>Rhododendron</taxon>
    </lineage>
</organism>
<evidence type="ECO:0000256" key="2">
    <source>
        <dbReference type="ARBA" id="ARBA00022491"/>
    </source>
</evidence>
<dbReference type="InterPro" id="IPR036397">
    <property type="entry name" value="RNaseH_sf"/>
</dbReference>
<dbReference type="GO" id="GO:1990904">
    <property type="term" value="C:ribonucleoprotein complex"/>
    <property type="evidence" value="ECO:0007669"/>
    <property type="project" value="UniProtKB-KW"/>
</dbReference>
<dbReference type="InterPro" id="IPR003165">
    <property type="entry name" value="Piwi"/>
</dbReference>
<dbReference type="PANTHER" id="PTHR22891">
    <property type="entry name" value="EUKARYOTIC TRANSLATION INITIATION FACTOR 2C"/>
    <property type="match status" value="1"/>
</dbReference>
<keyword evidence="7" id="KW-1185">Reference proteome</keyword>
<accession>A0AAV6IRA7</accession>
<evidence type="ECO:0000256" key="3">
    <source>
        <dbReference type="ARBA" id="ARBA00023274"/>
    </source>
</evidence>
<dbReference type="SMART" id="SM00950">
    <property type="entry name" value="Piwi"/>
    <property type="match status" value="1"/>
</dbReference>
<comment type="similarity">
    <text evidence="1">Belongs to the argonaute family. Ago subfamily.</text>
</comment>
<dbReference type="Proteomes" id="UP000823749">
    <property type="component" value="Chromosome 10"/>
</dbReference>
<protein>
    <submittedName>
        <fullName evidence="6">Uncharacterized protein</fullName>
    </submittedName>
</protein>
<dbReference type="SUPFAM" id="SSF53098">
    <property type="entry name" value="Ribonuclease H-like"/>
    <property type="match status" value="1"/>
</dbReference>
<dbReference type="Gene3D" id="3.30.420.10">
    <property type="entry name" value="Ribonuclease H-like superfamily/Ribonuclease H"/>
    <property type="match status" value="1"/>
</dbReference>
<dbReference type="AlphaFoldDB" id="A0AAV6IRA7"/>
<dbReference type="Gene3D" id="2.170.260.10">
    <property type="entry name" value="paz domain"/>
    <property type="match status" value="1"/>
</dbReference>
<keyword evidence="3" id="KW-0687">Ribonucleoprotein</keyword>
<comment type="caution">
    <text evidence="6">The sequence shown here is derived from an EMBL/GenBank/DDBJ whole genome shotgun (WGS) entry which is preliminary data.</text>
</comment>
<dbReference type="GO" id="GO:0051607">
    <property type="term" value="P:defense response to virus"/>
    <property type="evidence" value="ECO:0007669"/>
    <property type="project" value="UniProtKB-ARBA"/>
</dbReference>